<proteinExistence type="predicted"/>
<evidence type="ECO:0000313" key="2">
    <source>
        <dbReference type="EMBL" id="OKP10218.1"/>
    </source>
</evidence>
<sequence>MERRPSVTQKAASTNKVPTPHTAAPVTRSASYSSPQEDSNGSNSGEKAKEDEGTYSRQLQTASTELLNDERVGLGSKAGRTLQNVLMDTEHRLKEQRRESLHKPGHK</sequence>
<feature type="compositionally biased region" description="Polar residues" evidence="1">
    <location>
        <begin position="1"/>
        <end position="17"/>
    </location>
</feature>
<feature type="compositionally biased region" description="Polar residues" evidence="1">
    <location>
        <begin position="28"/>
        <end position="45"/>
    </location>
</feature>
<comment type="caution">
    <text evidence="2">The sequence shown here is derived from an EMBL/GenBank/DDBJ whole genome shotgun (WGS) entry which is preliminary data.</text>
</comment>
<dbReference type="EMBL" id="MNBE01000379">
    <property type="protein sequence ID" value="OKP10218.1"/>
    <property type="molecule type" value="Genomic_DNA"/>
</dbReference>
<gene>
    <name evidence="2" type="ORF">PENSUB_4392</name>
</gene>
<evidence type="ECO:0000256" key="1">
    <source>
        <dbReference type="SAM" id="MobiDB-lite"/>
    </source>
</evidence>
<name>A0A1Q5UCK1_9EURO</name>
<dbReference type="OrthoDB" id="4509729at2759"/>
<keyword evidence="3" id="KW-1185">Reference proteome</keyword>
<dbReference type="STRING" id="1316194.A0A1Q5UCK1"/>
<evidence type="ECO:0000313" key="3">
    <source>
        <dbReference type="Proteomes" id="UP000186955"/>
    </source>
</evidence>
<protein>
    <submittedName>
        <fullName evidence="2">Uncharacterized protein</fullName>
    </submittedName>
</protein>
<feature type="region of interest" description="Disordered" evidence="1">
    <location>
        <begin position="1"/>
        <end position="85"/>
    </location>
</feature>
<dbReference type="Proteomes" id="UP000186955">
    <property type="component" value="Unassembled WGS sequence"/>
</dbReference>
<feature type="compositionally biased region" description="Polar residues" evidence="1">
    <location>
        <begin position="55"/>
        <end position="66"/>
    </location>
</feature>
<reference evidence="2 3" key="1">
    <citation type="submission" date="2016-10" db="EMBL/GenBank/DDBJ databases">
        <title>Genome sequence of the ascomycete fungus Penicillium subrubescens.</title>
        <authorList>
            <person name="De Vries R.P."/>
            <person name="Peng M."/>
            <person name="Dilokpimol A."/>
            <person name="Hilden K."/>
            <person name="Makela M.R."/>
            <person name="Grigoriev I."/>
            <person name="Riley R."/>
            <person name="Granchi Z."/>
        </authorList>
    </citation>
    <scope>NUCLEOTIDE SEQUENCE [LARGE SCALE GENOMIC DNA]</scope>
    <source>
        <strain evidence="2 3">CBS 132785</strain>
    </source>
</reference>
<accession>A0A1Q5UCK1</accession>
<organism evidence="2 3">
    <name type="scientific">Penicillium subrubescens</name>
    <dbReference type="NCBI Taxonomy" id="1316194"/>
    <lineage>
        <taxon>Eukaryota</taxon>
        <taxon>Fungi</taxon>
        <taxon>Dikarya</taxon>
        <taxon>Ascomycota</taxon>
        <taxon>Pezizomycotina</taxon>
        <taxon>Eurotiomycetes</taxon>
        <taxon>Eurotiomycetidae</taxon>
        <taxon>Eurotiales</taxon>
        <taxon>Aspergillaceae</taxon>
        <taxon>Penicillium</taxon>
    </lineage>
</organism>
<dbReference type="AlphaFoldDB" id="A0A1Q5UCK1"/>